<dbReference type="Gene3D" id="3.10.300.10">
    <property type="entry name" value="Methylpurine-DNA glycosylase (MPG)"/>
    <property type="match status" value="2"/>
</dbReference>
<dbReference type="InterPro" id="IPR036995">
    <property type="entry name" value="MPG_sf"/>
</dbReference>
<evidence type="ECO:0000256" key="4">
    <source>
        <dbReference type="ARBA" id="ARBA00023204"/>
    </source>
</evidence>
<dbReference type="EC" id="3.2.2.-" evidence="5"/>
<evidence type="ECO:0000256" key="5">
    <source>
        <dbReference type="HAMAP-Rule" id="MF_00527"/>
    </source>
</evidence>
<evidence type="ECO:0000256" key="2">
    <source>
        <dbReference type="ARBA" id="ARBA00022763"/>
    </source>
</evidence>
<proteinExistence type="inferred from homology"/>
<evidence type="ECO:0000256" key="1">
    <source>
        <dbReference type="ARBA" id="ARBA00009232"/>
    </source>
</evidence>
<dbReference type="EMBL" id="LCKD01000002">
    <property type="protein sequence ID" value="KKT90382.1"/>
    <property type="molecule type" value="Genomic_DNA"/>
</dbReference>
<gene>
    <name evidence="6" type="ORF">UW90_C0002G0031</name>
</gene>
<dbReference type="AlphaFoldDB" id="A0A0G1NB93"/>
<dbReference type="PANTHER" id="PTHR10429:SF0">
    <property type="entry name" value="DNA-3-METHYLADENINE GLYCOSYLASE"/>
    <property type="match status" value="1"/>
</dbReference>
<dbReference type="Proteomes" id="UP000034368">
    <property type="component" value="Unassembled WGS sequence"/>
</dbReference>
<dbReference type="Pfam" id="PF02245">
    <property type="entry name" value="Pur_DNA_glyco"/>
    <property type="match status" value="1"/>
</dbReference>
<dbReference type="PATRIC" id="fig|1619026.3.peg.127"/>
<accession>A0A0G1NB93</accession>
<keyword evidence="4 5" id="KW-0234">DNA repair</keyword>
<keyword evidence="3 5" id="KW-0378">Hydrolase</keyword>
<organism evidence="6 7">
    <name type="scientific">Candidatus Yanofskybacteria bacterium GW2011_GWB1_45_11</name>
    <dbReference type="NCBI Taxonomy" id="1619026"/>
    <lineage>
        <taxon>Bacteria</taxon>
        <taxon>Candidatus Yanofskyibacteriota</taxon>
    </lineage>
</organism>
<dbReference type="GO" id="GO:0003905">
    <property type="term" value="F:alkylbase DNA N-glycosylase activity"/>
    <property type="evidence" value="ECO:0007669"/>
    <property type="project" value="InterPro"/>
</dbReference>
<comment type="caution">
    <text evidence="6">The sequence shown here is derived from an EMBL/GenBank/DDBJ whole genome shotgun (WGS) entry which is preliminary data.</text>
</comment>
<comment type="similarity">
    <text evidence="1 5">Belongs to the DNA glycosylase MPG family.</text>
</comment>
<dbReference type="PANTHER" id="PTHR10429">
    <property type="entry name" value="DNA-3-METHYLADENINE GLYCOSYLASE"/>
    <property type="match status" value="1"/>
</dbReference>
<evidence type="ECO:0000313" key="6">
    <source>
        <dbReference type="EMBL" id="KKT90382.1"/>
    </source>
</evidence>
<name>A0A0G1NB93_9BACT</name>
<dbReference type="HAMAP" id="MF_00527">
    <property type="entry name" value="3MGH"/>
    <property type="match status" value="1"/>
</dbReference>
<evidence type="ECO:0000256" key="3">
    <source>
        <dbReference type="ARBA" id="ARBA00022801"/>
    </source>
</evidence>
<evidence type="ECO:0000313" key="7">
    <source>
        <dbReference type="Proteomes" id="UP000034368"/>
    </source>
</evidence>
<dbReference type="GO" id="GO:0006284">
    <property type="term" value="P:base-excision repair"/>
    <property type="evidence" value="ECO:0007669"/>
    <property type="project" value="InterPro"/>
</dbReference>
<dbReference type="GO" id="GO:0003677">
    <property type="term" value="F:DNA binding"/>
    <property type="evidence" value="ECO:0007669"/>
    <property type="project" value="InterPro"/>
</dbReference>
<reference evidence="6 7" key="1">
    <citation type="journal article" date="2015" name="Nature">
        <title>rRNA introns, odd ribosomes, and small enigmatic genomes across a large radiation of phyla.</title>
        <authorList>
            <person name="Brown C.T."/>
            <person name="Hug L.A."/>
            <person name="Thomas B.C."/>
            <person name="Sharon I."/>
            <person name="Castelle C.J."/>
            <person name="Singh A."/>
            <person name="Wilkins M.J."/>
            <person name="Williams K.H."/>
            <person name="Banfield J.F."/>
        </authorList>
    </citation>
    <scope>NUCLEOTIDE SEQUENCE [LARGE SCALE GENOMIC DNA]</scope>
</reference>
<dbReference type="InterPro" id="IPR011034">
    <property type="entry name" value="Formyl_transferase-like_C_sf"/>
</dbReference>
<dbReference type="NCBIfam" id="TIGR00567">
    <property type="entry name" value="3mg"/>
    <property type="match status" value="1"/>
</dbReference>
<protein>
    <recommendedName>
        <fullName evidence="5">Putative 3-methyladenine DNA glycosylase</fullName>
        <ecNumber evidence="5">3.2.2.-</ecNumber>
    </recommendedName>
</protein>
<dbReference type="SUPFAM" id="SSF50486">
    <property type="entry name" value="FMT C-terminal domain-like"/>
    <property type="match status" value="1"/>
</dbReference>
<sequence length="164" mass="18783">MRIKRDFYNRSALKVAKELLGHFLVRKIGRKIYRCKITETEAYCGIKDLACHASKGRTKRTEVMFGPAGHAYVYLIYGMYHCLNIVTKENGGAVLIRGLEGIEGPGKICRDLKINKNMNGADITKSQKLWMEIVEKPKKITRAARNGIDYAGEFKNKLWRFIIK</sequence>
<dbReference type="CDD" id="cd00540">
    <property type="entry name" value="AAG"/>
    <property type="match status" value="1"/>
</dbReference>
<dbReference type="InterPro" id="IPR003180">
    <property type="entry name" value="MPG"/>
</dbReference>
<keyword evidence="2 5" id="KW-0227">DNA damage</keyword>